<reference evidence="6 7" key="1">
    <citation type="journal article" date="2018" name="Mol. Biol. Evol.">
        <title>Broad Genomic Sampling Reveals a Smut Pathogenic Ancestry of the Fungal Clade Ustilaginomycotina.</title>
        <authorList>
            <person name="Kijpornyongpan T."/>
            <person name="Mondo S.J."/>
            <person name="Barry K."/>
            <person name="Sandor L."/>
            <person name="Lee J."/>
            <person name="Lipzen A."/>
            <person name="Pangilinan J."/>
            <person name="LaButti K."/>
            <person name="Hainaut M."/>
            <person name="Henrissat B."/>
            <person name="Grigoriev I.V."/>
            <person name="Spatafora J.W."/>
            <person name="Aime M.C."/>
        </authorList>
    </citation>
    <scope>NUCLEOTIDE SEQUENCE [LARGE SCALE GENOMIC DNA]</scope>
    <source>
        <strain evidence="6 7">MCA 5214</strain>
    </source>
</reference>
<dbReference type="PANTHER" id="PTHR24305:SF166">
    <property type="entry name" value="CYTOCHROME P450 12A4, MITOCHONDRIAL-RELATED"/>
    <property type="match status" value="1"/>
</dbReference>
<organism evidence="6 7">
    <name type="scientific">Jaminaea rosea</name>
    <dbReference type="NCBI Taxonomy" id="1569628"/>
    <lineage>
        <taxon>Eukaryota</taxon>
        <taxon>Fungi</taxon>
        <taxon>Dikarya</taxon>
        <taxon>Basidiomycota</taxon>
        <taxon>Ustilaginomycotina</taxon>
        <taxon>Exobasidiomycetes</taxon>
        <taxon>Microstromatales</taxon>
        <taxon>Microstromatales incertae sedis</taxon>
        <taxon>Jaminaea</taxon>
    </lineage>
</organism>
<dbReference type="GO" id="GO:0016705">
    <property type="term" value="F:oxidoreductase activity, acting on paired donors, with incorporation or reduction of molecular oxygen"/>
    <property type="evidence" value="ECO:0007669"/>
    <property type="project" value="InterPro"/>
</dbReference>
<dbReference type="Pfam" id="PF00067">
    <property type="entry name" value="p450"/>
    <property type="match status" value="1"/>
</dbReference>
<dbReference type="EMBL" id="KZ819681">
    <property type="protein sequence ID" value="PWN24403.1"/>
    <property type="molecule type" value="Genomic_DNA"/>
</dbReference>
<dbReference type="STRING" id="1569628.A0A316UKA7"/>
<feature type="region of interest" description="Disordered" evidence="4">
    <location>
        <begin position="676"/>
        <end position="722"/>
    </location>
</feature>
<keyword evidence="3" id="KW-0349">Heme</keyword>
<dbReference type="GO" id="GO:0004497">
    <property type="term" value="F:monooxygenase activity"/>
    <property type="evidence" value="ECO:0007669"/>
    <property type="project" value="InterPro"/>
</dbReference>
<dbReference type="GO" id="GO:0020037">
    <property type="term" value="F:heme binding"/>
    <property type="evidence" value="ECO:0007669"/>
    <property type="project" value="InterPro"/>
</dbReference>
<dbReference type="InterPro" id="IPR036396">
    <property type="entry name" value="Cyt_P450_sf"/>
</dbReference>
<keyword evidence="3" id="KW-0408">Iron</keyword>
<dbReference type="InterPro" id="IPR002401">
    <property type="entry name" value="Cyt_P450_E_grp-I"/>
</dbReference>
<dbReference type="Proteomes" id="UP000245884">
    <property type="component" value="Unassembled WGS sequence"/>
</dbReference>
<name>A0A316UKA7_9BASI</name>
<evidence type="ECO:0000313" key="7">
    <source>
        <dbReference type="Proteomes" id="UP000245884"/>
    </source>
</evidence>
<keyword evidence="2" id="KW-0560">Oxidoreductase</keyword>
<dbReference type="Gene3D" id="1.10.630.10">
    <property type="entry name" value="Cytochrome P450"/>
    <property type="match status" value="1"/>
</dbReference>
<proteinExistence type="inferred from homology"/>
<evidence type="ECO:0000256" key="2">
    <source>
        <dbReference type="ARBA" id="ARBA00023002"/>
    </source>
</evidence>
<dbReference type="SUPFAM" id="SSF48264">
    <property type="entry name" value="Cytochrome P450"/>
    <property type="match status" value="1"/>
</dbReference>
<dbReference type="InterPro" id="IPR001128">
    <property type="entry name" value="Cyt_P450"/>
</dbReference>
<evidence type="ECO:0000256" key="1">
    <source>
        <dbReference type="ARBA" id="ARBA00010617"/>
    </source>
</evidence>
<keyword evidence="5" id="KW-0812">Transmembrane</keyword>
<protein>
    <submittedName>
        <fullName evidence="6">Cytochrome P450</fullName>
    </submittedName>
</protein>
<dbReference type="PANTHER" id="PTHR24305">
    <property type="entry name" value="CYTOCHROME P450"/>
    <property type="match status" value="1"/>
</dbReference>
<evidence type="ECO:0000256" key="5">
    <source>
        <dbReference type="SAM" id="Phobius"/>
    </source>
</evidence>
<accession>A0A316UKA7</accession>
<feature type="transmembrane region" description="Helical" evidence="5">
    <location>
        <begin position="17"/>
        <end position="35"/>
    </location>
</feature>
<comment type="similarity">
    <text evidence="1">Belongs to the cytochrome P450 family.</text>
</comment>
<feature type="transmembrane region" description="Helical" evidence="5">
    <location>
        <begin position="47"/>
        <end position="74"/>
    </location>
</feature>
<dbReference type="RefSeq" id="XP_025359015.1">
    <property type="nucleotide sequence ID" value="XM_025503305.1"/>
</dbReference>
<keyword evidence="3" id="KW-0479">Metal-binding</keyword>
<sequence>MHFVDESAYAKPSLLEVGNPFIAFAVAVAVSVRLIDHSSLATPLLALAYVTLVPIILTSIFLAAATISTAYRWFTSRVLRNDPWHYIPEPKGPQGTLAAKLFAVLGHIPQLRAADPTQTNLKWAKELNSYVYLYRGFFLQPRVVMSDPKGAMYIMGQQRAYDYPKPRELRRYLVALIGDGLVTSEGDGHRKQRKITAPAFTVAAVRSFIPAFYHHTNRLVTALNREIDATEGPSDRPFLSGQSQYAAKASRHLAPVVDMAYWLGKVTLDMIGEVGFGYDFNNVNLEEPGKQGQLAEAAYTLMRSLETMTLIDFLRAYLASRPGLFWLDKILPAPQRHRNAAAVSEVVERYSNEIIAKKKQAIEEEIAAMGLQAKKGALGKAELDEVIGSTTPQMAATAQLHGGANDTDADANRPRAKDLLHLVMRANMAADLKPSDKLSDDELRGSLTSILMAGHETTATQTIWALWELAARPAVVRKLREEIEDYFGMETTVDYDTLHRMPYLDAVCKETMRFWTPIAMTVRVAQKDDVVPLGKSYPCKAGSGSSTFNHVVVKKGQEVVIPIDVISRSEDVWGPTAGEFIPERWFECNLPATAKESGMPLHLMTFLVGPRSCVGQRAAIAEFKILLSVLLREFDFERVNEWADNMQPKHNIIVRPIFRGQEEVGVQMPLRIKRAQGARQRSGSLLFSGGVGGPDSPTKPTVNRDPNWTSGRSSPVKTTTLG</sequence>
<gene>
    <name evidence="6" type="ORF">BDZ90DRAFT_123324</name>
</gene>
<dbReference type="InterPro" id="IPR050121">
    <property type="entry name" value="Cytochrome_P450_monoxygenase"/>
</dbReference>
<keyword evidence="5" id="KW-1133">Transmembrane helix</keyword>
<comment type="cofactor">
    <cofactor evidence="3">
        <name>heme</name>
        <dbReference type="ChEBI" id="CHEBI:30413"/>
    </cofactor>
</comment>
<evidence type="ECO:0000256" key="3">
    <source>
        <dbReference type="PIRSR" id="PIRSR602401-1"/>
    </source>
</evidence>
<evidence type="ECO:0000256" key="4">
    <source>
        <dbReference type="SAM" id="MobiDB-lite"/>
    </source>
</evidence>
<dbReference type="GO" id="GO:0005506">
    <property type="term" value="F:iron ion binding"/>
    <property type="evidence" value="ECO:0007669"/>
    <property type="project" value="InterPro"/>
</dbReference>
<dbReference type="OrthoDB" id="1470350at2759"/>
<keyword evidence="5" id="KW-0472">Membrane</keyword>
<keyword evidence="7" id="KW-1185">Reference proteome</keyword>
<dbReference type="AlphaFoldDB" id="A0A316UKA7"/>
<evidence type="ECO:0000313" key="6">
    <source>
        <dbReference type="EMBL" id="PWN24403.1"/>
    </source>
</evidence>
<feature type="binding site" description="axial binding residue" evidence="3">
    <location>
        <position position="613"/>
    </location>
    <ligand>
        <name>heme</name>
        <dbReference type="ChEBI" id="CHEBI:30413"/>
    </ligand>
    <ligandPart>
        <name>Fe</name>
        <dbReference type="ChEBI" id="CHEBI:18248"/>
    </ligandPart>
</feature>
<dbReference type="PRINTS" id="PR00463">
    <property type="entry name" value="EP450I"/>
</dbReference>
<dbReference type="PRINTS" id="PR00385">
    <property type="entry name" value="P450"/>
</dbReference>
<dbReference type="GeneID" id="37025128"/>
<feature type="compositionally biased region" description="Polar residues" evidence="4">
    <location>
        <begin position="698"/>
        <end position="722"/>
    </location>
</feature>